<dbReference type="Proteomes" id="UP000064137">
    <property type="component" value="Chromosome"/>
</dbReference>
<dbReference type="OrthoDB" id="9809509at2"/>
<keyword evidence="3 6" id="KW-0812">Transmembrane</keyword>
<dbReference type="Pfam" id="PF00892">
    <property type="entry name" value="EamA"/>
    <property type="match status" value="2"/>
</dbReference>
<reference evidence="8 9" key="1">
    <citation type="submission" date="2016-01" db="EMBL/GenBank/DDBJ databases">
        <title>Annotation of Pseudomonas oryzihabitans USDA-ARS-USMARC-56511.</title>
        <authorList>
            <person name="Harhay G.P."/>
            <person name="Harhay D.M."/>
            <person name="Smith T.P.L."/>
            <person name="Bono J.L."/>
            <person name="Heaton M.P."/>
            <person name="Clawson M.L."/>
            <person name="Chitko-Mckown C.G."/>
            <person name="Capik S.F."/>
            <person name="DeDonder K.D."/>
            <person name="Apley M.D."/>
            <person name="Lubbers B.V."/>
            <person name="White B.J."/>
            <person name="Larson R.L."/>
        </authorList>
    </citation>
    <scope>NUCLEOTIDE SEQUENCE [LARGE SCALE GENOMIC DNA]</scope>
    <source>
        <strain evidence="8 9">USDA-ARS-USMARC-56511</strain>
    </source>
</reference>
<dbReference type="PANTHER" id="PTHR32322">
    <property type="entry name" value="INNER MEMBRANE TRANSPORTER"/>
    <property type="match status" value="1"/>
</dbReference>
<name>A0A0U4P556_9PSED</name>
<feature type="transmembrane region" description="Helical" evidence="6">
    <location>
        <begin position="250"/>
        <end position="267"/>
    </location>
</feature>
<dbReference type="InterPro" id="IPR050638">
    <property type="entry name" value="AA-Vitamin_Transporters"/>
</dbReference>
<gene>
    <name evidence="8" type="ORF">APT59_06645</name>
</gene>
<evidence type="ECO:0000256" key="4">
    <source>
        <dbReference type="ARBA" id="ARBA00022989"/>
    </source>
</evidence>
<dbReference type="InterPro" id="IPR000620">
    <property type="entry name" value="EamA_dom"/>
</dbReference>
<feature type="transmembrane region" description="Helical" evidence="6">
    <location>
        <begin position="72"/>
        <end position="95"/>
    </location>
</feature>
<dbReference type="EMBL" id="CP013987">
    <property type="protein sequence ID" value="ALZ83903.1"/>
    <property type="molecule type" value="Genomic_DNA"/>
</dbReference>
<evidence type="ECO:0000256" key="5">
    <source>
        <dbReference type="ARBA" id="ARBA00023136"/>
    </source>
</evidence>
<evidence type="ECO:0000256" key="3">
    <source>
        <dbReference type="ARBA" id="ARBA00022692"/>
    </source>
</evidence>
<keyword evidence="5 6" id="KW-0472">Membrane</keyword>
<dbReference type="InterPro" id="IPR037185">
    <property type="entry name" value="EmrE-like"/>
</dbReference>
<feature type="transmembrane region" description="Helical" evidence="6">
    <location>
        <begin position="154"/>
        <end position="174"/>
    </location>
</feature>
<evidence type="ECO:0000313" key="9">
    <source>
        <dbReference type="Proteomes" id="UP000064137"/>
    </source>
</evidence>
<dbReference type="PANTHER" id="PTHR32322:SF2">
    <property type="entry name" value="EAMA DOMAIN-CONTAINING PROTEIN"/>
    <property type="match status" value="1"/>
</dbReference>
<keyword evidence="4 6" id="KW-1133">Transmembrane helix</keyword>
<accession>A0A0U4P556</accession>
<evidence type="ECO:0000256" key="2">
    <source>
        <dbReference type="ARBA" id="ARBA00007362"/>
    </source>
</evidence>
<feature type="transmembrane region" description="Helical" evidence="6">
    <location>
        <begin position="212"/>
        <end position="238"/>
    </location>
</feature>
<dbReference type="GO" id="GO:0016020">
    <property type="term" value="C:membrane"/>
    <property type="evidence" value="ECO:0007669"/>
    <property type="project" value="UniProtKB-SubCell"/>
</dbReference>
<evidence type="ECO:0000256" key="1">
    <source>
        <dbReference type="ARBA" id="ARBA00004141"/>
    </source>
</evidence>
<feature type="transmembrane region" description="Helical" evidence="6">
    <location>
        <begin position="43"/>
        <end position="60"/>
    </location>
</feature>
<dbReference type="SUPFAM" id="SSF103481">
    <property type="entry name" value="Multidrug resistance efflux transporter EmrE"/>
    <property type="match status" value="2"/>
</dbReference>
<dbReference type="KEGG" id="por:APT59_06645"/>
<feature type="transmembrane region" description="Helical" evidence="6">
    <location>
        <begin position="101"/>
        <end position="121"/>
    </location>
</feature>
<dbReference type="RefSeq" id="WP_059314138.1">
    <property type="nucleotide sequence ID" value="NZ_CP013987.1"/>
</dbReference>
<feature type="transmembrane region" description="Helical" evidence="6">
    <location>
        <begin position="128"/>
        <end position="148"/>
    </location>
</feature>
<comment type="similarity">
    <text evidence="2">Belongs to the EamA transporter family.</text>
</comment>
<feature type="transmembrane region" description="Helical" evidence="6">
    <location>
        <begin position="186"/>
        <end position="206"/>
    </location>
</feature>
<feature type="domain" description="EamA" evidence="7">
    <location>
        <begin position="156"/>
        <end position="290"/>
    </location>
</feature>
<evidence type="ECO:0000259" key="7">
    <source>
        <dbReference type="Pfam" id="PF00892"/>
    </source>
</evidence>
<proteinExistence type="inferred from homology"/>
<protein>
    <submittedName>
        <fullName evidence="8">Multidrug DMT transporter permease</fullName>
    </submittedName>
</protein>
<comment type="subcellular location">
    <subcellularLocation>
        <location evidence="1">Membrane</location>
        <topology evidence="1">Multi-pass membrane protein</topology>
    </subcellularLocation>
</comment>
<evidence type="ECO:0000313" key="8">
    <source>
        <dbReference type="EMBL" id="ALZ83903.1"/>
    </source>
</evidence>
<feature type="domain" description="EamA" evidence="7">
    <location>
        <begin position="18"/>
        <end position="144"/>
    </location>
</feature>
<feature type="transmembrane region" description="Helical" evidence="6">
    <location>
        <begin position="273"/>
        <end position="290"/>
    </location>
</feature>
<sequence>MPATSTHPWLLRLIPLVFLALWSAGFAVSKVGLAYAPPFTLLAMRYGLAFSVLLVAFLILRPPLPRTRREWANLAVVGFLIQGVYFGMSYGALVMGASANVVAMVASLQPILVALGAPLLVGERVAPLQWLGLALGLLGAIGVILARASVAVETLSGICLAVGALLGMTSAVLYEKRLGVAQHPVTNNLVQYSVGLVCCAPLALLFEHTPVHWAPAFIGALAYLVLANSLLAISLLVWMIRAGEAARVSALFFCVPPGAALTAWLLLGETLPPLAWVAMVIAIGGVLLATRSGAKAAR</sequence>
<organism evidence="8 9">
    <name type="scientific">Pseudomonas oryzihabitans</name>
    <dbReference type="NCBI Taxonomy" id="47885"/>
    <lineage>
        <taxon>Bacteria</taxon>
        <taxon>Pseudomonadati</taxon>
        <taxon>Pseudomonadota</taxon>
        <taxon>Gammaproteobacteria</taxon>
        <taxon>Pseudomonadales</taxon>
        <taxon>Pseudomonadaceae</taxon>
        <taxon>Pseudomonas</taxon>
    </lineage>
</organism>
<evidence type="ECO:0000256" key="6">
    <source>
        <dbReference type="SAM" id="Phobius"/>
    </source>
</evidence>
<dbReference type="AlphaFoldDB" id="A0A0U4P556"/>